<keyword evidence="1" id="KW-0472">Membrane</keyword>
<dbReference type="PANTHER" id="PTHR33383:SF1">
    <property type="entry name" value="MEMBRANE PROTEIN INSERTION EFFICIENCY FACTOR-RELATED"/>
    <property type="match status" value="1"/>
</dbReference>
<organism evidence="2 3">
    <name type="scientific">Holzapfeliella saturejae</name>
    <dbReference type="NCBI Taxonomy" id="3082953"/>
    <lineage>
        <taxon>Bacteria</taxon>
        <taxon>Bacillati</taxon>
        <taxon>Bacillota</taxon>
        <taxon>Bacilli</taxon>
        <taxon>Lactobacillales</taxon>
        <taxon>Lactobacillaceae</taxon>
        <taxon>Holzapfeliella</taxon>
    </lineage>
</organism>
<proteinExistence type="inferred from homology"/>
<dbReference type="HAMAP" id="MF_00386">
    <property type="entry name" value="UPF0161_YidD"/>
    <property type="match status" value="1"/>
</dbReference>
<dbReference type="EMBL" id="JAWMWG010000001">
    <property type="protein sequence ID" value="MEJ6348298.1"/>
    <property type="molecule type" value="Genomic_DNA"/>
</dbReference>
<keyword evidence="3" id="KW-1185">Reference proteome</keyword>
<protein>
    <recommendedName>
        <fullName evidence="1">Putative membrane protein insertion efficiency factor</fullName>
    </recommendedName>
</protein>
<evidence type="ECO:0000256" key="1">
    <source>
        <dbReference type="HAMAP-Rule" id="MF_00386"/>
    </source>
</evidence>
<evidence type="ECO:0000313" key="3">
    <source>
        <dbReference type="Proteomes" id="UP001377804"/>
    </source>
</evidence>
<name>A0ABU8SFY3_9LACO</name>
<evidence type="ECO:0000313" key="2">
    <source>
        <dbReference type="EMBL" id="MEJ6348298.1"/>
    </source>
</evidence>
<comment type="function">
    <text evidence="1">Could be involved in insertion of integral membrane proteins into the membrane.</text>
</comment>
<comment type="subcellular location">
    <subcellularLocation>
        <location evidence="1">Cell membrane</location>
        <topology evidence="1">Peripheral membrane protein</topology>
        <orientation evidence="1">Cytoplasmic side</orientation>
    </subcellularLocation>
</comment>
<dbReference type="NCBIfam" id="TIGR00278">
    <property type="entry name" value="membrane protein insertion efficiency factor YidD"/>
    <property type="match status" value="1"/>
</dbReference>
<dbReference type="InterPro" id="IPR002696">
    <property type="entry name" value="Membr_insert_effic_factor_YidD"/>
</dbReference>
<sequence>MRFIFLRCIKFYQTQISPLLPKRCRFYPTCSQYAFKAIEKHGVIKGTIMGISRILRCQPFNKGGLDFVPDKFSLFRNKKSDKIGDEIINKNKKSSE</sequence>
<dbReference type="SMART" id="SM01234">
    <property type="entry name" value="Haemolytic"/>
    <property type="match status" value="1"/>
</dbReference>
<gene>
    <name evidence="2" type="primary">yidD</name>
    <name evidence="2" type="ORF">R4Y45_03540</name>
</gene>
<dbReference type="PANTHER" id="PTHR33383">
    <property type="entry name" value="MEMBRANE PROTEIN INSERTION EFFICIENCY FACTOR-RELATED"/>
    <property type="match status" value="1"/>
</dbReference>
<dbReference type="Proteomes" id="UP001377804">
    <property type="component" value="Unassembled WGS sequence"/>
</dbReference>
<comment type="caution">
    <text evidence="2">The sequence shown here is derived from an EMBL/GenBank/DDBJ whole genome shotgun (WGS) entry which is preliminary data.</text>
</comment>
<keyword evidence="1" id="KW-1003">Cell membrane</keyword>
<comment type="similarity">
    <text evidence="1">Belongs to the UPF0161 family.</text>
</comment>
<dbReference type="RefSeq" id="WP_339969343.1">
    <property type="nucleotide sequence ID" value="NZ_JAWMWG010000001.1"/>
</dbReference>
<accession>A0ABU8SFY3</accession>
<reference evidence="2 3" key="1">
    <citation type="submission" date="2023-10" db="EMBL/GenBank/DDBJ databases">
        <title>Holzapfeliella saturejae sp. nov. isolated from Satureja montana flowers.</title>
        <authorList>
            <person name="Alcantara C."/>
            <person name="Zuniga M."/>
            <person name="Landete J.M."/>
            <person name="Monedero V."/>
        </authorList>
    </citation>
    <scope>NUCLEOTIDE SEQUENCE [LARGE SCALE GENOMIC DNA]</scope>
    <source>
        <strain evidence="2 3">He02</strain>
    </source>
</reference>
<dbReference type="Pfam" id="PF01809">
    <property type="entry name" value="YidD"/>
    <property type="match status" value="1"/>
</dbReference>